<comment type="caution">
    <text evidence="4">The sequence shown here is derived from an EMBL/GenBank/DDBJ whole genome shotgun (WGS) entry which is preliminary data.</text>
</comment>
<comment type="similarity">
    <text evidence="1">Belongs to the frataxin family.</text>
</comment>
<sequence length="152" mass="17774">MDNFIPFWRELAKLIIDAGIVTGTSDGWGVWNTRGPSRFDWDRDAQTWIYRRNKANLLRVLESELEQLCGEIIFLDSISHDEKRRSSAQGFRDKFWPLTIVTLLGIMGWRPWNMPHVCDKQRCKPGPITRFQITAFGKLNDEGYNNQVDDQQ</sequence>
<keyword evidence="3" id="KW-0408">Iron</keyword>
<evidence type="ECO:0000256" key="2">
    <source>
        <dbReference type="ARBA" id="ARBA00022496"/>
    </source>
</evidence>
<dbReference type="Gene3D" id="3.30.920.10">
    <property type="entry name" value="Frataxin/CyaY"/>
    <property type="match status" value="1"/>
</dbReference>
<keyword evidence="2" id="KW-0813">Transport</keyword>
<dbReference type="Proteomes" id="UP001188597">
    <property type="component" value="Unassembled WGS sequence"/>
</dbReference>
<dbReference type="Pfam" id="PF01491">
    <property type="entry name" value="Frataxin_Cyay"/>
    <property type="match status" value="1"/>
</dbReference>
<evidence type="ECO:0000313" key="5">
    <source>
        <dbReference type="Proteomes" id="UP001188597"/>
    </source>
</evidence>
<dbReference type="GO" id="GO:0005737">
    <property type="term" value="C:cytoplasm"/>
    <property type="evidence" value="ECO:0007669"/>
    <property type="project" value="UniProtKB-ARBA"/>
</dbReference>
<evidence type="ECO:0000313" key="4">
    <source>
        <dbReference type="EMBL" id="KAK2996375.1"/>
    </source>
</evidence>
<evidence type="ECO:0000256" key="1">
    <source>
        <dbReference type="ARBA" id="ARBA00008183"/>
    </source>
</evidence>
<dbReference type="GO" id="GO:0008199">
    <property type="term" value="F:ferric iron binding"/>
    <property type="evidence" value="ECO:0007669"/>
    <property type="project" value="InterPro"/>
</dbReference>
<proteinExistence type="inferred from homology"/>
<reference evidence="4" key="1">
    <citation type="submission" date="2022-12" db="EMBL/GenBank/DDBJ databases">
        <title>Draft genome assemblies for two species of Escallonia (Escalloniales).</title>
        <authorList>
            <person name="Chanderbali A."/>
            <person name="Dervinis C."/>
            <person name="Anghel I."/>
            <person name="Soltis D."/>
            <person name="Soltis P."/>
            <person name="Zapata F."/>
        </authorList>
    </citation>
    <scope>NUCLEOTIDE SEQUENCE</scope>
    <source>
        <strain evidence="4">UCBG64.0493</strain>
        <tissue evidence="4">Leaf</tissue>
    </source>
</reference>
<name>A0AA88USB8_9ASTE</name>
<accession>A0AA88USB8</accession>
<organism evidence="4 5">
    <name type="scientific">Escallonia herrerae</name>
    <dbReference type="NCBI Taxonomy" id="1293975"/>
    <lineage>
        <taxon>Eukaryota</taxon>
        <taxon>Viridiplantae</taxon>
        <taxon>Streptophyta</taxon>
        <taxon>Embryophyta</taxon>
        <taxon>Tracheophyta</taxon>
        <taxon>Spermatophyta</taxon>
        <taxon>Magnoliopsida</taxon>
        <taxon>eudicotyledons</taxon>
        <taxon>Gunneridae</taxon>
        <taxon>Pentapetalae</taxon>
        <taxon>asterids</taxon>
        <taxon>campanulids</taxon>
        <taxon>Escalloniales</taxon>
        <taxon>Escalloniaceae</taxon>
        <taxon>Escallonia</taxon>
    </lineage>
</organism>
<keyword evidence="2" id="KW-0406">Ion transport</keyword>
<evidence type="ECO:0000256" key="3">
    <source>
        <dbReference type="ARBA" id="ARBA00023004"/>
    </source>
</evidence>
<dbReference type="GO" id="GO:0016226">
    <property type="term" value="P:iron-sulfur cluster assembly"/>
    <property type="evidence" value="ECO:0007669"/>
    <property type="project" value="InterPro"/>
</dbReference>
<keyword evidence="5" id="KW-1185">Reference proteome</keyword>
<keyword evidence="2" id="KW-0410">Iron transport</keyword>
<dbReference type="InterPro" id="IPR002908">
    <property type="entry name" value="Frataxin/CyaY"/>
</dbReference>
<dbReference type="GO" id="GO:0006826">
    <property type="term" value="P:iron ion transport"/>
    <property type="evidence" value="ECO:0007669"/>
    <property type="project" value="UniProtKB-KW"/>
</dbReference>
<dbReference type="InterPro" id="IPR036524">
    <property type="entry name" value="Frataxin/CyaY_sf"/>
</dbReference>
<protein>
    <submittedName>
        <fullName evidence="4">Uncharacterized protein</fullName>
    </submittedName>
</protein>
<dbReference type="AlphaFoldDB" id="A0AA88USB8"/>
<gene>
    <name evidence="4" type="ORF">RJ639_025499</name>
</gene>
<dbReference type="SUPFAM" id="SSF55387">
    <property type="entry name" value="Frataxin/Nqo15-like"/>
    <property type="match status" value="1"/>
</dbReference>
<dbReference type="EMBL" id="JAVXUP010005166">
    <property type="protein sequence ID" value="KAK2996375.1"/>
    <property type="molecule type" value="Genomic_DNA"/>
</dbReference>